<protein>
    <submittedName>
        <fullName evidence="1">Uncharacterized protein</fullName>
    </submittedName>
</protein>
<evidence type="ECO:0000313" key="1">
    <source>
        <dbReference type="EMBL" id="GBP91971.1"/>
    </source>
</evidence>
<comment type="caution">
    <text evidence="1">The sequence shown here is derived from an EMBL/GenBank/DDBJ whole genome shotgun (WGS) entry which is preliminary data.</text>
</comment>
<dbReference type="EMBL" id="BGZK01002227">
    <property type="protein sequence ID" value="GBP91971.1"/>
    <property type="molecule type" value="Genomic_DNA"/>
</dbReference>
<reference evidence="1 2" key="1">
    <citation type="journal article" date="2019" name="Commun. Biol.">
        <title>The bagworm genome reveals a unique fibroin gene that provides high tensile strength.</title>
        <authorList>
            <person name="Kono N."/>
            <person name="Nakamura H."/>
            <person name="Ohtoshi R."/>
            <person name="Tomita M."/>
            <person name="Numata K."/>
            <person name="Arakawa K."/>
        </authorList>
    </citation>
    <scope>NUCLEOTIDE SEQUENCE [LARGE SCALE GENOMIC DNA]</scope>
</reference>
<dbReference type="Proteomes" id="UP000299102">
    <property type="component" value="Unassembled WGS sequence"/>
</dbReference>
<evidence type="ECO:0000313" key="2">
    <source>
        <dbReference type="Proteomes" id="UP000299102"/>
    </source>
</evidence>
<keyword evidence="2" id="KW-1185">Reference proteome</keyword>
<dbReference type="AlphaFoldDB" id="A0A4C1ZSS4"/>
<gene>
    <name evidence="1" type="ORF">EVAR_66241_1</name>
</gene>
<accession>A0A4C1ZSS4</accession>
<name>A0A4C1ZSS4_EUMVA</name>
<sequence length="118" mass="12820">MRARALLRFPRAVPDYEIRCVNATAGRLSRHSGARRRRIRTGDRAAPQVAAADMTPFLILAFLGGVCAEGLSEDGALVAEGRASKKYALLKKQSPAIEHTHYRAAACSGILTETRTEL</sequence>
<proteinExistence type="predicted"/>
<organism evidence="1 2">
    <name type="scientific">Eumeta variegata</name>
    <name type="common">Bagworm moth</name>
    <name type="synonym">Eumeta japonica</name>
    <dbReference type="NCBI Taxonomy" id="151549"/>
    <lineage>
        <taxon>Eukaryota</taxon>
        <taxon>Metazoa</taxon>
        <taxon>Ecdysozoa</taxon>
        <taxon>Arthropoda</taxon>
        <taxon>Hexapoda</taxon>
        <taxon>Insecta</taxon>
        <taxon>Pterygota</taxon>
        <taxon>Neoptera</taxon>
        <taxon>Endopterygota</taxon>
        <taxon>Lepidoptera</taxon>
        <taxon>Glossata</taxon>
        <taxon>Ditrysia</taxon>
        <taxon>Tineoidea</taxon>
        <taxon>Psychidae</taxon>
        <taxon>Oiketicinae</taxon>
        <taxon>Eumeta</taxon>
    </lineage>
</organism>